<dbReference type="AlphaFoldDB" id="A0A9Q1FH50"/>
<organism evidence="2 3">
    <name type="scientific">Synaphobranchus kaupii</name>
    <name type="common">Kaup's arrowtooth eel</name>
    <dbReference type="NCBI Taxonomy" id="118154"/>
    <lineage>
        <taxon>Eukaryota</taxon>
        <taxon>Metazoa</taxon>
        <taxon>Chordata</taxon>
        <taxon>Craniata</taxon>
        <taxon>Vertebrata</taxon>
        <taxon>Euteleostomi</taxon>
        <taxon>Actinopterygii</taxon>
        <taxon>Neopterygii</taxon>
        <taxon>Teleostei</taxon>
        <taxon>Anguilliformes</taxon>
        <taxon>Synaphobranchidae</taxon>
        <taxon>Synaphobranchus</taxon>
    </lineage>
</organism>
<accession>A0A9Q1FH50</accession>
<sequence length="142" mass="15518">MRRFAARRRAHAALGTGEGFCSKSHSCDELQPGTSLIWINPEDNRRMEPSDWTAPDDHTHLGAGRPAAPWERSHKVWRGAVSTTNRSRETAAGKALEGRTPRSGAAALIDSPRRKNETLRCTATGARCSGHRGGVLLQKPQL</sequence>
<dbReference type="EMBL" id="JAINUF010000005">
    <property type="protein sequence ID" value="KAJ8358853.1"/>
    <property type="molecule type" value="Genomic_DNA"/>
</dbReference>
<proteinExistence type="predicted"/>
<dbReference type="Proteomes" id="UP001152622">
    <property type="component" value="Chromosome 5"/>
</dbReference>
<gene>
    <name evidence="2" type="ORF">SKAU_G00153780</name>
</gene>
<reference evidence="2" key="1">
    <citation type="journal article" date="2023" name="Science">
        <title>Genome structures resolve the early diversification of teleost fishes.</title>
        <authorList>
            <person name="Parey E."/>
            <person name="Louis A."/>
            <person name="Montfort J."/>
            <person name="Bouchez O."/>
            <person name="Roques C."/>
            <person name="Iampietro C."/>
            <person name="Lluch J."/>
            <person name="Castinel A."/>
            <person name="Donnadieu C."/>
            <person name="Desvignes T."/>
            <person name="Floi Bucao C."/>
            <person name="Jouanno E."/>
            <person name="Wen M."/>
            <person name="Mejri S."/>
            <person name="Dirks R."/>
            <person name="Jansen H."/>
            <person name="Henkel C."/>
            <person name="Chen W.J."/>
            <person name="Zahm M."/>
            <person name="Cabau C."/>
            <person name="Klopp C."/>
            <person name="Thompson A.W."/>
            <person name="Robinson-Rechavi M."/>
            <person name="Braasch I."/>
            <person name="Lecointre G."/>
            <person name="Bobe J."/>
            <person name="Postlethwait J.H."/>
            <person name="Berthelot C."/>
            <person name="Roest Crollius H."/>
            <person name="Guiguen Y."/>
        </authorList>
    </citation>
    <scope>NUCLEOTIDE SEQUENCE</scope>
    <source>
        <strain evidence="2">WJC10195</strain>
    </source>
</reference>
<evidence type="ECO:0000313" key="3">
    <source>
        <dbReference type="Proteomes" id="UP001152622"/>
    </source>
</evidence>
<protein>
    <submittedName>
        <fullName evidence="2">Uncharacterized protein</fullName>
    </submittedName>
</protein>
<evidence type="ECO:0000313" key="2">
    <source>
        <dbReference type="EMBL" id="KAJ8358853.1"/>
    </source>
</evidence>
<feature type="compositionally biased region" description="Basic and acidic residues" evidence="1">
    <location>
        <begin position="86"/>
        <end position="100"/>
    </location>
</feature>
<feature type="region of interest" description="Disordered" evidence="1">
    <location>
        <begin position="40"/>
        <end position="118"/>
    </location>
</feature>
<name>A0A9Q1FH50_SYNKA</name>
<feature type="compositionally biased region" description="Basic and acidic residues" evidence="1">
    <location>
        <begin position="42"/>
        <end position="60"/>
    </location>
</feature>
<keyword evidence="3" id="KW-1185">Reference proteome</keyword>
<comment type="caution">
    <text evidence="2">The sequence shown here is derived from an EMBL/GenBank/DDBJ whole genome shotgun (WGS) entry which is preliminary data.</text>
</comment>
<evidence type="ECO:0000256" key="1">
    <source>
        <dbReference type="SAM" id="MobiDB-lite"/>
    </source>
</evidence>